<evidence type="ECO:0000256" key="1">
    <source>
        <dbReference type="SAM" id="Coils"/>
    </source>
</evidence>
<feature type="coiled-coil region" evidence="1">
    <location>
        <begin position="273"/>
        <end position="401"/>
    </location>
</feature>
<comment type="caution">
    <text evidence="3">The sequence shown here is derived from an EMBL/GenBank/DDBJ whole genome shotgun (WGS) entry which is preliminary data.</text>
</comment>
<feature type="compositionally biased region" description="Polar residues" evidence="2">
    <location>
        <begin position="586"/>
        <end position="598"/>
    </location>
</feature>
<sequence>MSTPRSIDTEQEINELYAALDERDQHIQRLEELLEEKSNQNDAEAFAAVKYSQLDEYRDELVKFRNVISDLQIQIKSLREDNSELVADREQLQEEVLGHRSQVDTLRSQLAQYSKAADEVKRLRKDGNHQLQRLEVENQRLRTTVNELEQNENVLCEEIDTLVQEKSEYQERCEGLLAKCDSLYVELDETARSNAELNGLKQKLQADLEFEKSNNAKSEALWQKRYADCKLEITKLIEELEQEKGKQTSKEFEANKIELAKVRHAYQQCVKDKNNAERDLDAAIKALHQSKANVKEEVALVARKEHALVADIKRQLKKAEEKEKCLVTRCSDLEQQLEESHNRLEKSEQRNARYEENHGLGEAVRHQKKLEADLRRREYDIKQLNQKLALEIEHRRALRKAIELIKDKANLGDDFELDSEDDIRAALRRDDNVLKSENAELSRQIEYLEVERTKLLTQLRERAVEIGEHGIRFLGMDPQQLSLVLEFASNIKNGTTDLPLNDRSKELMSQIAALKSESEVDKVTIERLEREIFTLEERHTFAQFAAKNDVEDKAVKAVNVQEEKEVQVNDSAQTAAVDECQFITTSTPTSECSGQPTQHRALPASPDEHPNHLNSMTISANDLASCEPFFQNFRRGSLLASEKNERLLNIIAQSERVITNLVADRTVSLESAKECIDNDVKGQDELMKRLLYLEDWKAKAMNTIESQIKSLENTVFKSTYEEVQQELDNLKRDNTLLVDKLATCQLSLMNQRSILKLIGCSSVNLEHESTPLSGVTPIDRIKALSAENSLLYDRIVAYEEREYSMKRSMDDAISELQHIKSVYAGGLTAEHAMSLKGDNDALQSELAEAKKAMLEYKHIADLSASQASTLLSMKTRDKKNIDNALMNPSCPILASSSAELEQCESKLADAQNQVMMLQNTCKALISLVQKITKSNWYHHSPINQGLIRLSDCLKAENDLATSAASKLSVLIETVDSLESKSKKNEAAIETLMHEKELLETRLSRFEGSGILNRNCEHNDLLHQLTDTKSKLFAAQRELRQSSHQIMLLEAKNGLLERSNSQLEKDAAYAELILANDHNSHSDIITSLFSLQFGEGNEETDQAIGALKKVGGALSRYVDEMKSLYSVYSSLQAHRVESVRVECLNNLVKEKDRIISALEQKLAQAKQDRNATRAPRHRGADDSSCSFGTISSLANLAKCSPKRSFYEARLEEATKLISRKDNELKDMSRFVSELEEDNLCMSKQLDSTSKQSELFKADISTLVSRLNEKESMIAELEKELSIQKQMHQDSIASSKQTAAENEKMKNQMGNHAKKSKEIEARIKTVENDLARTKRILSVARQGKARSEALIKEITAKEEAAQEEITKLNKELNDVKTKLITATEDKVAASRKSRAATTKLKALTERFDPHAHEKVKADLEQRVAVLNQTVSGLASQNSKLRSKLGILKQEKEESLEQIKRPNISKDRSSSRVAICKQCKTLEARISSLEKLLASEQTISADQKQMLQMYQQRALRTQNQEESKMPLSRPLSASKRVEELKKQIGVITKENEDLQVKLKQMTAARDKLSSQLEAFEDLKYKYNEAVRQLRELTGDN</sequence>
<feature type="coiled-coil region" evidence="1">
    <location>
        <begin position="1258"/>
        <end position="1383"/>
    </location>
</feature>
<protein>
    <submittedName>
        <fullName evidence="3">Uncharacterized protein</fullName>
    </submittedName>
</protein>
<feature type="coiled-coil region" evidence="1">
    <location>
        <begin position="13"/>
        <end position="246"/>
    </location>
</feature>
<feature type="coiled-coil region" evidence="1">
    <location>
        <begin position="893"/>
        <end position="927"/>
    </location>
</feature>
<feature type="coiled-coil region" evidence="1">
    <location>
        <begin position="832"/>
        <end position="859"/>
    </location>
</feature>
<gene>
    <name evidence="3" type="ORF">ACHAWO_001947</name>
</gene>
<organism evidence="3 4">
    <name type="scientific">Cyclotella atomus</name>
    <dbReference type="NCBI Taxonomy" id="382360"/>
    <lineage>
        <taxon>Eukaryota</taxon>
        <taxon>Sar</taxon>
        <taxon>Stramenopiles</taxon>
        <taxon>Ochrophyta</taxon>
        <taxon>Bacillariophyta</taxon>
        <taxon>Coscinodiscophyceae</taxon>
        <taxon>Thalassiosirophycidae</taxon>
        <taxon>Stephanodiscales</taxon>
        <taxon>Stephanodiscaceae</taxon>
        <taxon>Cyclotella</taxon>
    </lineage>
</organism>
<dbReference type="PANTHER" id="PTHR43941">
    <property type="entry name" value="STRUCTURAL MAINTENANCE OF CHROMOSOMES PROTEIN 2"/>
    <property type="match status" value="1"/>
</dbReference>
<name>A0ABD3NHX2_9STRA</name>
<feature type="coiled-coil region" evidence="1">
    <location>
        <begin position="713"/>
        <end position="740"/>
    </location>
</feature>
<keyword evidence="1" id="KW-0175">Coiled coil</keyword>
<feature type="region of interest" description="Disordered" evidence="2">
    <location>
        <begin position="586"/>
        <end position="609"/>
    </location>
</feature>
<feature type="coiled-coil region" evidence="1">
    <location>
        <begin position="1140"/>
        <end position="1167"/>
    </location>
</feature>
<proteinExistence type="predicted"/>
<evidence type="ECO:0000313" key="3">
    <source>
        <dbReference type="EMBL" id="KAL3775124.1"/>
    </source>
</evidence>
<feature type="coiled-coil region" evidence="1">
    <location>
        <begin position="1534"/>
        <end position="1575"/>
    </location>
</feature>
<dbReference type="EMBL" id="JALLPJ020001166">
    <property type="protein sequence ID" value="KAL3775124.1"/>
    <property type="molecule type" value="Genomic_DNA"/>
</dbReference>
<accession>A0ABD3NHX2</accession>
<dbReference type="PANTHER" id="PTHR43941:SF1">
    <property type="entry name" value="STRUCTURAL MAINTENANCE OF CHROMOSOMES PROTEIN 2"/>
    <property type="match status" value="1"/>
</dbReference>
<evidence type="ECO:0000256" key="2">
    <source>
        <dbReference type="SAM" id="MobiDB-lite"/>
    </source>
</evidence>
<feature type="coiled-coil region" evidence="1">
    <location>
        <begin position="1414"/>
        <end position="1455"/>
    </location>
</feature>
<dbReference type="Gene3D" id="1.10.287.1490">
    <property type="match status" value="1"/>
</dbReference>
<reference evidence="3 4" key="1">
    <citation type="submission" date="2024-10" db="EMBL/GenBank/DDBJ databases">
        <title>Updated reference genomes for cyclostephanoid diatoms.</title>
        <authorList>
            <person name="Roberts W.R."/>
            <person name="Alverson A.J."/>
        </authorList>
    </citation>
    <scope>NUCLEOTIDE SEQUENCE [LARGE SCALE GENOMIC DNA]</scope>
    <source>
        <strain evidence="3 4">AJA010-31</strain>
    </source>
</reference>
<keyword evidence="4" id="KW-1185">Reference proteome</keyword>
<dbReference type="Proteomes" id="UP001530400">
    <property type="component" value="Unassembled WGS sequence"/>
</dbReference>
<evidence type="ECO:0000313" key="4">
    <source>
        <dbReference type="Proteomes" id="UP001530400"/>
    </source>
</evidence>